<organism evidence="2 3">
    <name type="scientific">Volvox reticuliferus</name>
    <dbReference type="NCBI Taxonomy" id="1737510"/>
    <lineage>
        <taxon>Eukaryota</taxon>
        <taxon>Viridiplantae</taxon>
        <taxon>Chlorophyta</taxon>
        <taxon>core chlorophytes</taxon>
        <taxon>Chlorophyceae</taxon>
        <taxon>CS clade</taxon>
        <taxon>Chlamydomonadales</taxon>
        <taxon>Volvocaceae</taxon>
        <taxon>Volvox</taxon>
    </lineage>
</organism>
<dbReference type="AlphaFoldDB" id="A0A8J4CN89"/>
<dbReference type="EMBL" id="BNCP01000036">
    <property type="protein sequence ID" value="GIL86627.1"/>
    <property type="molecule type" value="Genomic_DNA"/>
</dbReference>
<protein>
    <submittedName>
        <fullName evidence="2">Uncharacterized protein</fullName>
    </submittedName>
</protein>
<evidence type="ECO:0000313" key="3">
    <source>
        <dbReference type="Proteomes" id="UP000747110"/>
    </source>
</evidence>
<sequence length="271" mass="29485">MCRRACHSGILAPLTGTRHTAHCTLHRHNSLRCPAPSALTPYVHAWACPVPLPCLISCRRATPASLFLFPLHDTHYTVGCLCSMYLPEIRYVIQSHTPTPSAAPSRPFSFLSCTALHRVQISSLLSEARQSQFGRHYPDLLCTLSDLLLTDYTATQRQEEWARFLAAEGSEKVEVAMEAFVPRNWQRQLREKLGEHRTALAPLIATLRSRQRSQVAAAARGAGGSTMLGAMGAVRPAVVAGTGPAAGGGRLGQGAQQHHQHQHHQGSGRGL</sequence>
<accession>A0A8J4CN89</accession>
<evidence type="ECO:0000256" key="1">
    <source>
        <dbReference type="SAM" id="MobiDB-lite"/>
    </source>
</evidence>
<comment type="caution">
    <text evidence="2">The sequence shown here is derived from an EMBL/GenBank/DDBJ whole genome shotgun (WGS) entry which is preliminary data.</text>
</comment>
<feature type="compositionally biased region" description="Basic residues" evidence="1">
    <location>
        <begin position="258"/>
        <end position="271"/>
    </location>
</feature>
<keyword evidence="3" id="KW-1185">Reference proteome</keyword>
<name>A0A8J4CN89_9CHLO</name>
<feature type="region of interest" description="Disordered" evidence="1">
    <location>
        <begin position="244"/>
        <end position="271"/>
    </location>
</feature>
<evidence type="ECO:0000313" key="2">
    <source>
        <dbReference type="EMBL" id="GIL86627.1"/>
    </source>
</evidence>
<reference evidence="2" key="1">
    <citation type="journal article" date="2021" name="Proc. Natl. Acad. Sci. U.S.A.">
        <title>Three genomes in the algal genus Volvox reveal the fate of a haploid sex-determining region after a transition to homothallism.</title>
        <authorList>
            <person name="Yamamoto K."/>
            <person name="Hamaji T."/>
            <person name="Kawai-Toyooka H."/>
            <person name="Matsuzaki R."/>
            <person name="Takahashi F."/>
            <person name="Nishimura Y."/>
            <person name="Kawachi M."/>
            <person name="Noguchi H."/>
            <person name="Minakuchi Y."/>
            <person name="Umen J.G."/>
            <person name="Toyoda A."/>
            <person name="Nozaki H."/>
        </authorList>
    </citation>
    <scope>NUCLEOTIDE SEQUENCE</scope>
    <source>
        <strain evidence="2">NIES-3786</strain>
    </source>
</reference>
<proteinExistence type="predicted"/>
<gene>
    <name evidence="2" type="ORF">Vretifemale_14896</name>
</gene>
<dbReference type="Proteomes" id="UP000747110">
    <property type="component" value="Unassembled WGS sequence"/>
</dbReference>